<protein>
    <submittedName>
        <fullName evidence="5">Gamma interferon inducible lysosomal thiol reductase GILT</fullName>
    </submittedName>
</protein>
<dbReference type="AlphaFoldDB" id="A0A1R3IQT5"/>
<name>A0A1R3IQT5_COCAP</name>
<dbReference type="InterPro" id="IPR004911">
    <property type="entry name" value="Interferon-induced_GILT"/>
</dbReference>
<evidence type="ECO:0000256" key="4">
    <source>
        <dbReference type="SAM" id="Phobius"/>
    </source>
</evidence>
<dbReference type="OrthoDB" id="958254at2759"/>
<keyword evidence="4" id="KW-0812">Transmembrane</keyword>
<dbReference type="Pfam" id="PF03227">
    <property type="entry name" value="GILT"/>
    <property type="match status" value="2"/>
</dbReference>
<dbReference type="Gramene" id="OMO84948">
    <property type="protein sequence ID" value="OMO84948"/>
    <property type="gene ID" value="CCACVL1_10504"/>
</dbReference>
<proteinExistence type="inferred from homology"/>
<keyword evidence="4" id="KW-1133">Transmembrane helix</keyword>
<keyword evidence="4" id="KW-0472">Membrane</keyword>
<gene>
    <name evidence="5" type="ORF">CCACVL1_10504</name>
</gene>
<organism evidence="5 6">
    <name type="scientific">Corchorus capsularis</name>
    <name type="common">Jute</name>
    <dbReference type="NCBI Taxonomy" id="210143"/>
    <lineage>
        <taxon>Eukaryota</taxon>
        <taxon>Viridiplantae</taxon>
        <taxon>Streptophyta</taxon>
        <taxon>Embryophyta</taxon>
        <taxon>Tracheophyta</taxon>
        <taxon>Spermatophyta</taxon>
        <taxon>Magnoliopsida</taxon>
        <taxon>eudicotyledons</taxon>
        <taxon>Gunneridae</taxon>
        <taxon>Pentapetalae</taxon>
        <taxon>rosids</taxon>
        <taxon>malvids</taxon>
        <taxon>Malvales</taxon>
        <taxon>Malvaceae</taxon>
        <taxon>Grewioideae</taxon>
        <taxon>Apeibeae</taxon>
        <taxon>Corchorus</taxon>
    </lineage>
</organism>
<accession>A0A1R3IQT5</accession>
<sequence length="579" mass="65700">MAYLPGLFIIVASLPFMLISLSESSLDNSNLKTSSHANKKEKVTLSLYYESLCPYSSSFISEDLSKIFENDLHTILKLRLVPWGNAILYNDTTECQHGEEECYLNTIQSCVIDLWPHTMKHFNFISCTEKRSSQLGPVKTKEDWEEIWIPCSEEFRMSADLIKECYDSGYGQKLQLKYANETESLIPPHYYVPWVVVDGQPLFDDYQNYTKYVCKAYKGVPKPKACKDQHLSHFRSSGVASKASLVSEFKKPEGGPPPSPKPSPRPTPRTDCCKPDSTVTKASPATKFSKSAGPKARPRTGFLINKYGNFSSCTDRATMASSNSQLFSFLLLSLFFIIFFIYPSYASSDNINVSKAQSHVKQKKVNLNLYYESLCPYCRNFIVTQLVKLFNTDLLNIVNLRLVPWGNAQVLKPNKTIICQHGEDECYLNTIHACAIKIWPDIRKHFNFIYCIENQGLHNKDGQHSDGADSVWKACSARLGMDQNLIKNCYDSGYGRKLLLKYATETDNLQPKHVYVPWVTVNNQPLYDKYEGFINYVCNAYKDKALVKACMSHSPKATEEERPISPVCYADSKEIPNSA</sequence>
<comment type="similarity">
    <text evidence="1">Belongs to the GILT family.</text>
</comment>
<feature type="region of interest" description="Disordered" evidence="3">
    <location>
        <begin position="249"/>
        <end position="297"/>
    </location>
</feature>
<evidence type="ECO:0000256" key="3">
    <source>
        <dbReference type="SAM" id="MobiDB-lite"/>
    </source>
</evidence>
<evidence type="ECO:0000256" key="1">
    <source>
        <dbReference type="ARBA" id="ARBA00005679"/>
    </source>
</evidence>
<feature type="compositionally biased region" description="Polar residues" evidence="3">
    <location>
        <begin position="277"/>
        <end position="289"/>
    </location>
</feature>
<comment type="caution">
    <text evidence="5">The sequence shown here is derived from an EMBL/GenBank/DDBJ whole genome shotgun (WGS) entry which is preliminary data.</text>
</comment>
<feature type="transmembrane region" description="Helical" evidence="4">
    <location>
        <begin position="6"/>
        <end position="26"/>
    </location>
</feature>
<keyword evidence="2" id="KW-0325">Glycoprotein</keyword>
<dbReference type="Proteomes" id="UP000188268">
    <property type="component" value="Unassembled WGS sequence"/>
</dbReference>
<dbReference type="PANTHER" id="PTHR13234:SF78">
    <property type="entry name" value="GAMMA-INTERFERON-INDUCIBLE LYSOSOMAL THIOL REDUCTASE-LIKE"/>
    <property type="match status" value="1"/>
</dbReference>
<evidence type="ECO:0000313" key="5">
    <source>
        <dbReference type="EMBL" id="OMO84948.1"/>
    </source>
</evidence>
<dbReference type="STRING" id="210143.A0A1R3IQT5"/>
<feature type="transmembrane region" description="Helical" evidence="4">
    <location>
        <begin position="326"/>
        <end position="345"/>
    </location>
</feature>
<evidence type="ECO:0000313" key="6">
    <source>
        <dbReference type="Proteomes" id="UP000188268"/>
    </source>
</evidence>
<dbReference type="PANTHER" id="PTHR13234">
    <property type="entry name" value="GAMMA-INTERFERON INDUCIBLE LYSOSOMAL THIOL REDUCTASE GILT"/>
    <property type="match status" value="1"/>
</dbReference>
<feature type="compositionally biased region" description="Pro residues" evidence="3">
    <location>
        <begin position="254"/>
        <end position="267"/>
    </location>
</feature>
<reference evidence="5 6" key="1">
    <citation type="submission" date="2013-09" db="EMBL/GenBank/DDBJ databases">
        <title>Corchorus capsularis genome sequencing.</title>
        <authorList>
            <person name="Alam M."/>
            <person name="Haque M.S."/>
            <person name="Islam M.S."/>
            <person name="Emdad E.M."/>
            <person name="Islam M.M."/>
            <person name="Ahmed B."/>
            <person name="Halim A."/>
            <person name="Hossen Q.M.M."/>
            <person name="Hossain M.Z."/>
            <person name="Ahmed R."/>
            <person name="Khan M.M."/>
            <person name="Islam R."/>
            <person name="Rashid M.M."/>
            <person name="Khan S.A."/>
            <person name="Rahman M.S."/>
            <person name="Alam M."/>
        </authorList>
    </citation>
    <scope>NUCLEOTIDE SEQUENCE [LARGE SCALE GENOMIC DNA]</scope>
    <source>
        <strain evidence="6">cv. CVL-1</strain>
        <tissue evidence="5">Whole seedling</tissue>
    </source>
</reference>
<dbReference type="EMBL" id="AWWV01009655">
    <property type="protein sequence ID" value="OMO84948.1"/>
    <property type="molecule type" value="Genomic_DNA"/>
</dbReference>
<evidence type="ECO:0000256" key="2">
    <source>
        <dbReference type="ARBA" id="ARBA00023180"/>
    </source>
</evidence>
<keyword evidence="6" id="KW-1185">Reference proteome</keyword>
<dbReference type="GO" id="GO:0016671">
    <property type="term" value="F:oxidoreductase activity, acting on a sulfur group of donors, disulfide as acceptor"/>
    <property type="evidence" value="ECO:0007669"/>
    <property type="project" value="InterPro"/>
</dbReference>